<dbReference type="Gene3D" id="2.30.42.10">
    <property type="match status" value="2"/>
</dbReference>
<feature type="transmembrane region" description="Helical" evidence="11">
    <location>
        <begin position="395"/>
        <end position="415"/>
    </location>
</feature>
<feature type="domain" description="PDZ" evidence="12">
    <location>
        <begin position="227"/>
        <end position="290"/>
    </location>
</feature>
<keyword evidence="6 11" id="KW-0378">Hydrolase</keyword>
<comment type="similarity">
    <text evidence="3 11">Belongs to the peptidase M50B family.</text>
</comment>
<keyword evidence="8 11" id="KW-1133">Transmembrane helix</keyword>
<dbReference type="RefSeq" id="WP_150555880.1">
    <property type="nucleotide sequence ID" value="NZ_CABPSC010000009.1"/>
</dbReference>
<evidence type="ECO:0000256" key="9">
    <source>
        <dbReference type="ARBA" id="ARBA00023049"/>
    </source>
</evidence>
<comment type="subcellular location">
    <subcellularLocation>
        <location evidence="2">Membrane</location>
        <topology evidence="2">Multi-pass membrane protein</topology>
    </subcellularLocation>
</comment>
<dbReference type="Proteomes" id="UP000367825">
    <property type="component" value="Unassembled WGS sequence"/>
</dbReference>
<keyword evidence="9 11" id="KW-0482">Metalloprotease</keyword>
<keyword evidence="7 11" id="KW-0862">Zinc</keyword>
<dbReference type="InterPro" id="IPR036034">
    <property type="entry name" value="PDZ_sf"/>
</dbReference>
<sequence length="469" mass="49724">MNLLTTLLAFAVAIGVLVVFHELGHYTVARLCGVKVLRFSVGFGAPLFKWTMGRDRTEWTVCALPLGGYVRMLDERDETQIVAPEDRDRAFNRQSVYKRFAIVAAGPVANFLLAVALYTGLNLTGVTEPVARIAPPAAGTLAARAGLSGGELITGVRENGNDPDAAVGDEVPVRSWEDLRWRLVDPIIEGQRVTLVARTRDGRAEYTLDAAGQHFEGDGEQDFMQRLGLVPSARVKVGQLVPGSAAQKAGLRVGDEITAVDGSPLASAKALVDAVRAHPGKPMTLTVRRDGGVRSVTLTPSAEVEPAGEGSAARPAGAPVGKIGAALASQVDSVSVRYGLFEAIGRGAQRTWDVTAFSVRMFGKMIVGQASLKNLSGPVTIADYAGRSARLGLDYFVAFLALVSISLGVLNLLPIPVLDGGYLLYYAVEAITGRAVSERWQGALQRVGIVCILALSAVALFNDLSKLLH</sequence>
<evidence type="ECO:0000256" key="11">
    <source>
        <dbReference type="RuleBase" id="RU362031"/>
    </source>
</evidence>
<evidence type="ECO:0000313" key="14">
    <source>
        <dbReference type="Proteomes" id="UP000367825"/>
    </source>
</evidence>
<dbReference type="InterPro" id="IPR041489">
    <property type="entry name" value="PDZ_6"/>
</dbReference>
<accession>A0A5E4VCG7</accession>
<dbReference type="GO" id="GO:0004222">
    <property type="term" value="F:metalloendopeptidase activity"/>
    <property type="evidence" value="ECO:0007669"/>
    <property type="project" value="InterPro"/>
</dbReference>
<evidence type="ECO:0000256" key="6">
    <source>
        <dbReference type="ARBA" id="ARBA00022801"/>
    </source>
</evidence>
<keyword evidence="11" id="KW-0479">Metal-binding</keyword>
<evidence type="ECO:0000313" key="13">
    <source>
        <dbReference type="EMBL" id="VVE09264.1"/>
    </source>
</evidence>
<dbReference type="OrthoDB" id="9782003at2"/>
<name>A0A5E4VCG7_9BURK</name>
<dbReference type="SUPFAM" id="SSF50156">
    <property type="entry name" value="PDZ domain-like"/>
    <property type="match status" value="2"/>
</dbReference>
<evidence type="ECO:0000259" key="12">
    <source>
        <dbReference type="PROSITE" id="PS50106"/>
    </source>
</evidence>
<dbReference type="PANTHER" id="PTHR42837">
    <property type="entry name" value="REGULATOR OF SIGMA-E PROTEASE RSEP"/>
    <property type="match status" value="1"/>
</dbReference>
<dbReference type="PANTHER" id="PTHR42837:SF2">
    <property type="entry name" value="MEMBRANE METALLOPROTEASE ARASP2, CHLOROPLASTIC-RELATED"/>
    <property type="match status" value="1"/>
</dbReference>
<evidence type="ECO:0000256" key="10">
    <source>
        <dbReference type="ARBA" id="ARBA00023136"/>
    </source>
</evidence>
<evidence type="ECO:0000256" key="3">
    <source>
        <dbReference type="ARBA" id="ARBA00007931"/>
    </source>
</evidence>
<dbReference type="EMBL" id="CABPSC010000009">
    <property type="protein sequence ID" value="VVE09264.1"/>
    <property type="molecule type" value="Genomic_DNA"/>
</dbReference>
<dbReference type="AlphaFoldDB" id="A0A5E4VCG7"/>
<proteinExistence type="inferred from homology"/>
<feature type="transmembrane region" description="Helical" evidence="11">
    <location>
        <begin position="443"/>
        <end position="461"/>
    </location>
</feature>
<keyword evidence="10 11" id="KW-0472">Membrane</keyword>
<evidence type="ECO:0000256" key="7">
    <source>
        <dbReference type="ARBA" id="ARBA00022833"/>
    </source>
</evidence>
<dbReference type="GO" id="GO:0016020">
    <property type="term" value="C:membrane"/>
    <property type="evidence" value="ECO:0007669"/>
    <property type="project" value="UniProtKB-SubCell"/>
</dbReference>
<dbReference type="NCBIfam" id="TIGR00054">
    <property type="entry name" value="RIP metalloprotease RseP"/>
    <property type="match status" value="1"/>
</dbReference>
<protein>
    <recommendedName>
        <fullName evidence="11">Zinc metalloprotease</fullName>
        <ecNumber evidence="11">3.4.24.-</ecNumber>
    </recommendedName>
</protein>
<evidence type="ECO:0000256" key="5">
    <source>
        <dbReference type="ARBA" id="ARBA00022692"/>
    </source>
</evidence>
<dbReference type="InterPro" id="IPR008915">
    <property type="entry name" value="Peptidase_M50"/>
</dbReference>
<evidence type="ECO:0000256" key="1">
    <source>
        <dbReference type="ARBA" id="ARBA00001947"/>
    </source>
</evidence>
<dbReference type="InterPro" id="IPR001478">
    <property type="entry name" value="PDZ"/>
</dbReference>
<organism evidence="13 14">
    <name type="scientific">Pandoraea nosoerga</name>
    <dbReference type="NCBI Taxonomy" id="2508296"/>
    <lineage>
        <taxon>Bacteria</taxon>
        <taxon>Pseudomonadati</taxon>
        <taxon>Pseudomonadota</taxon>
        <taxon>Betaproteobacteria</taxon>
        <taxon>Burkholderiales</taxon>
        <taxon>Burkholderiaceae</taxon>
        <taxon>Pandoraea</taxon>
    </lineage>
</organism>
<keyword evidence="5 11" id="KW-0812">Transmembrane</keyword>
<dbReference type="Pfam" id="PF17820">
    <property type="entry name" value="PDZ_6"/>
    <property type="match status" value="1"/>
</dbReference>
<keyword evidence="4 13" id="KW-0645">Protease</keyword>
<dbReference type="Pfam" id="PF02163">
    <property type="entry name" value="Peptidase_M50"/>
    <property type="match status" value="1"/>
</dbReference>
<dbReference type="GO" id="GO:0006508">
    <property type="term" value="P:proteolysis"/>
    <property type="evidence" value="ECO:0007669"/>
    <property type="project" value="UniProtKB-KW"/>
</dbReference>
<dbReference type="GO" id="GO:0046872">
    <property type="term" value="F:metal ion binding"/>
    <property type="evidence" value="ECO:0007669"/>
    <property type="project" value="UniProtKB-KW"/>
</dbReference>
<keyword evidence="14" id="KW-1185">Reference proteome</keyword>
<gene>
    <name evidence="13" type="ORF">PNO31109_02539</name>
</gene>
<evidence type="ECO:0000256" key="2">
    <source>
        <dbReference type="ARBA" id="ARBA00004141"/>
    </source>
</evidence>
<dbReference type="PROSITE" id="PS50106">
    <property type="entry name" value="PDZ"/>
    <property type="match status" value="1"/>
</dbReference>
<dbReference type="InterPro" id="IPR004387">
    <property type="entry name" value="Pept_M50_Zn"/>
</dbReference>
<comment type="cofactor">
    <cofactor evidence="1 11">
        <name>Zn(2+)</name>
        <dbReference type="ChEBI" id="CHEBI:29105"/>
    </cofactor>
</comment>
<dbReference type="SMART" id="SM00228">
    <property type="entry name" value="PDZ"/>
    <property type="match status" value="1"/>
</dbReference>
<dbReference type="EC" id="3.4.24.-" evidence="11"/>
<evidence type="ECO:0000256" key="4">
    <source>
        <dbReference type="ARBA" id="ARBA00022670"/>
    </source>
</evidence>
<evidence type="ECO:0000256" key="8">
    <source>
        <dbReference type="ARBA" id="ARBA00022989"/>
    </source>
</evidence>
<dbReference type="CDD" id="cd06163">
    <property type="entry name" value="S2P-M50_PDZ_RseP-like"/>
    <property type="match status" value="1"/>
</dbReference>
<dbReference type="CDD" id="cd23081">
    <property type="entry name" value="cpPDZ_EcRseP-like"/>
    <property type="match status" value="1"/>
</dbReference>
<reference evidence="13 14" key="1">
    <citation type="submission" date="2019-08" db="EMBL/GenBank/DDBJ databases">
        <authorList>
            <person name="Peeters C."/>
        </authorList>
    </citation>
    <scope>NUCLEOTIDE SEQUENCE [LARGE SCALE GENOMIC DNA]</scope>
    <source>
        <strain evidence="13 14">LMG 31109</strain>
    </source>
</reference>